<evidence type="ECO:0000313" key="3">
    <source>
        <dbReference type="Proteomes" id="UP000683925"/>
    </source>
</evidence>
<dbReference type="EMBL" id="CAJJDP010000033">
    <property type="protein sequence ID" value="CAD8157192.1"/>
    <property type="molecule type" value="Genomic_DNA"/>
</dbReference>
<feature type="compositionally biased region" description="Polar residues" evidence="1">
    <location>
        <begin position="15"/>
        <end position="26"/>
    </location>
</feature>
<organism evidence="2 3">
    <name type="scientific">Paramecium octaurelia</name>
    <dbReference type="NCBI Taxonomy" id="43137"/>
    <lineage>
        <taxon>Eukaryota</taxon>
        <taxon>Sar</taxon>
        <taxon>Alveolata</taxon>
        <taxon>Ciliophora</taxon>
        <taxon>Intramacronucleata</taxon>
        <taxon>Oligohymenophorea</taxon>
        <taxon>Peniculida</taxon>
        <taxon>Parameciidae</taxon>
        <taxon>Paramecium</taxon>
    </lineage>
</organism>
<proteinExistence type="predicted"/>
<name>A0A8S1TZQ5_PAROT</name>
<accession>A0A8S1TZQ5</accession>
<evidence type="ECO:0000313" key="2">
    <source>
        <dbReference type="EMBL" id="CAD8157192.1"/>
    </source>
</evidence>
<reference evidence="2" key="1">
    <citation type="submission" date="2021-01" db="EMBL/GenBank/DDBJ databases">
        <authorList>
            <consortium name="Genoscope - CEA"/>
            <person name="William W."/>
        </authorList>
    </citation>
    <scope>NUCLEOTIDE SEQUENCE</scope>
</reference>
<dbReference type="Proteomes" id="UP000683925">
    <property type="component" value="Unassembled WGS sequence"/>
</dbReference>
<comment type="caution">
    <text evidence="2">The sequence shown here is derived from an EMBL/GenBank/DDBJ whole genome shotgun (WGS) entry which is preliminary data.</text>
</comment>
<keyword evidence="3" id="KW-1185">Reference proteome</keyword>
<feature type="region of interest" description="Disordered" evidence="1">
    <location>
        <begin position="64"/>
        <end position="101"/>
    </location>
</feature>
<protein>
    <submittedName>
        <fullName evidence="2">Uncharacterized protein</fullName>
    </submittedName>
</protein>
<feature type="region of interest" description="Disordered" evidence="1">
    <location>
        <begin position="1"/>
        <end position="39"/>
    </location>
</feature>
<dbReference type="AlphaFoldDB" id="A0A8S1TZQ5"/>
<gene>
    <name evidence="2" type="ORF">POCTA_138.1.T0330191</name>
</gene>
<evidence type="ECO:0000256" key="1">
    <source>
        <dbReference type="SAM" id="MobiDB-lite"/>
    </source>
</evidence>
<dbReference type="OrthoDB" id="290066at2759"/>
<sequence length="101" mass="11715">MLNRKQLTIHLGFRSRQTSPSSQGSETPKHKKSNSYLQFSPKLDCNNGLQFVNEIKEVKIISPRTEDLYSPKSKPLQQKNTVKDEQMKKSQFSKTKNEDFI</sequence>